<keyword evidence="2" id="KW-1185">Reference proteome</keyword>
<dbReference type="EMBL" id="CP038908">
    <property type="protein sequence ID" value="QGO06817.1"/>
    <property type="molecule type" value="Genomic_DNA"/>
</dbReference>
<accession>A0A9Q5YHG7</accession>
<dbReference type="Proteomes" id="UP000422232">
    <property type="component" value="Chromosome"/>
</dbReference>
<name>A0A9Q5YHG7_PISSA</name>
<protein>
    <submittedName>
        <fullName evidence="1">Uncharacterized protein</fullName>
    </submittedName>
</protein>
<sequence length="168" mass="19132">MPSDRTPPVDDESGSFRERVERLYEVLERLDNFLSRGDIGPKQRKILGKAVNSIQLDNPPYSPERLLVNIAWIIGEGLEARVKRLLLITKEALREGGGIFGLDWFTEIDEKMSRINIFLIDAGHIIEPLVKRENLRMPRPVATLVKDFFMDGNEDVLIQEQGSMCAVL</sequence>
<organism evidence="1 2">
    <name type="scientific">Piscirickettsia salmonis</name>
    <dbReference type="NCBI Taxonomy" id="1238"/>
    <lineage>
        <taxon>Bacteria</taxon>
        <taxon>Pseudomonadati</taxon>
        <taxon>Pseudomonadota</taxon>
        <taxon>Gammaproteobacteria</taxon>
        <taxon>Thiotrichales</taxon>
        <taxon>Piscirickettsiaceae</taxon>
        <taxon>Piscirickettsia</taxon>
    </lineage>
</organism>
<dbReference type="RefSeq" id="WP_016210267.1">
    <property type="nucleotide sequence ID" value="NZ_CP012413.1"/>
</dbReference>
<dbReference type="GeneID" id="66740116"/>
<evidence type="ECO:0000313" key="1">
    <source>
        <dbReference type="EMBL" id="QGO06817.1"/>
    </source>
</evidence>
<evidence type="ECO:0000313" key="2">
    <source>
        <dbReference type="Proteomes" id="UP000422232"/>
    </source>
</evidence>
<proteinExistence type="predicted"/>
<dbReference type="AlphaFoldDB" id="A0A9Q5YHG7"/>
<reference evidence="1 2" key="1">
    <citation type="submission" date="2019-04" db="EMBL/GenBank/DDBJ databases">
        <title>Complete genome sequencing of Piscirickettsia salmonis strain Psal-009.</title>
        <authorList>
            <person name="Schober I."/>
            <person name="Bunk B."/>
            <person name="Sproer C."/>
            <person name="Carril G.P."/>
            <person name="Riedel T."/>
            <person name="Flores-Herrera P.A."/>
            <person name="Nourdin-Galindo G."/>
            <person name="Marshall S.H."/>
            <person name="Overmann J."/>
        </authorList>
    </citation>
    <scope>NUCLEOTIDE SEQUENCE [LARGE SCALE GENOMIC DNA]</scope>
    <source>
        <strain evidence="1 2">Psal-009</strain>
    </source>
</reference>
<gene>
    <name evidence="1" type="ORF">Psal009_02750</name>
</gene>